<feature type="compositionally biased region" description="Polar residues" evidence="1">
    <location>
        <begin position="1"/>
        <end position="10"/>
    </location>
</feature>
<evidence type="ECO:0000256" key="1">
    <source>
        <dbReference type="SAM" id="MobiDB-lite"/>
    </source>
</evidence>
<accession>K6XZH4</accession>
<comment type="caution">
    <text evidence="2">The sequence shown here is derived from an EMBL/GenBank/DDBJ whole genome shotgun (WGS) entry which is preliminary data.</text>
</comment>
<protein>
    <submittedName>
        <fullName evidence="2">Uncharacterized protein</fullName>
    </submittedName>
</protein>
<organism evidence="2 3">
    <name type="scientific">Paraglaciecola arctica BSs20135</name>
    <dbReference type="NCBI Taxonomy" id="493475"/>
    <lineage>
        <taxon>Bacteria</taxon>
        <taxon>Pseudomonadati</taxon>
        <taxon>Pseudomonadota</taxon>
        <taxon>Gammaproteobacteria</taxon>
        <taxon>Alteromonadales</taxon>
        <taxon>Alteromonadaceae</taxon>
        <taxon>Paraglaciecola</taxon>
    </lineage>
</organism>
<proteinExistence type="predicted"/>
<dbReference type="Proteomes" id="UP000006327">
    <property type="component" value="Unassembled WGS sequence"/>
</dbReference>
<dbReference type="EMBL" id="BAEO01000002">
    <property type="protein sequence ID" value="GAC17071.1"/>
    <property type="molecule type" value="Genomic_DNA"/>
</dbReference>
<evidence type="ECO:0000313" key="2">
    <source>
        <dbReference type="EMBL" id="GAC17071.1"/>
    </source>
</evidence>
<gene>
    <name evidence="2" type="ORF">GARC_0089</name>
</gene>
<dbReference type="AlphaFoldDB" id="K6XZH4"/>
<evidence type="ECO:0000313" key="3">
    <source>
        <dbReference type="Proteomes" id="UP000006327"/>
    </source>
</evidence>
<sequence length="45" mass="5104">MRYKGSQNRAIKTPHIPKTEKQNAVAKKRHTLLICTIASTPLLVF</sequence>
<name>K6XZH4_9ALTE</name>
<feature type="region of interest" description="Disordered" evidence="1">
    <location>
        <begin position="1"/>
        <end position="23"/>
    </location>
</feature>
<keyword evidence="3" id="KW-1185">Reference proteome</keyword>
<reference evidence="2 3" key="1">
    <citation type="journal article" date="2017" name="Antonie Van Leeuwenhoek">
        <title>Rhizobium rhizosphaerae sp. nov., a novel species isolated from rice rhizosphere.</title>
        <authorList>
            <person name="Zhao J.J."/>
            <person name="Zhang J."/>
            <person name="Zhang R.J."/>
            <person name="Zhang C.W."/>
            <person name="Yin H.Q."/>
            <person name="Zhang X.X."/>
        </authorList>
    </citation>
    <scope>NUCLEOTIDE SEQUENCE [LARGE SCALE GENOMIC DNA]</scope>
    <source>
        <strain evidence="2 3">BSs20135</strain>
    </source>
</reference>